<dbReference type="SUPFAM" id="SSF56317">
    <property type="entry name" value="Carbon-nitrogen hydrolase"/>
    <property type="match status" value="1"/>
</dbReference>
<name>A0A813KB23_POLGL</name>
<dbReference type="InterPro" id="IPR036526">
    <property type="entry name" value="C-N_Hydrolase_sf"/>
</dbReference>
<evidence type="ECO:0008006" key="3">
    <source>
        <dbReference type="Google" id="ProtNLM"/>
    </source>
</evidence>
<organism evidence="1 2">
    <name type="scientific">Polarella glacialis</name>
    <name type="common">Dinoflagellate</name>
    <dbReference type="NCBI Taxonomy" id="89957"/>
    <lineage>
        <taxon>Eukaryota</taxon>
        <taxon>Sar</taxon>
        <taxon>Alveolata</taxon>
        <taxon>Dinophyceae</taxon>
        <taxon>Suessiales</taxon>
        <taxon>Suessiaceae</taxon>
        <taxon>Polarella</taxon>
    </lineage>
</organism>
<evidence type="ECO:0000313" key="1">
    <source>
        <dbReference type="EMBL" id="CAE8694442.1"/>
    </source>
</evidence>
<protein>
    <recommendedName>
        <fullName evidence="3">CN hydrolase domain-containing protein</fullName>
    </recommendedName>
</protein>
<dbReference type="AlphaFoldDB" id="A0A813KB23"/>
<gene>
    <name evidence="1" type="ORF">PGLA2088_LOCUS28861</name>
</gene>
<feature type="non-terminal residue" evidence="1">
    <location>
        <position position="96"/>
    </location>
</feature>
<feature type="non-terminal residue" evidence="1">
    <location>
        <position position="1"/>
    </location>
</feature>
<dbReference type="EMBL" id="CAJNNW010028051">
    <property type="protein sequence ID" value="CAE8694442.1"/>
    <property type="molecule type" value="Genomic_DNA"/>
</dbReference>
<comment type="caution">
    <text evidence="1">The sequence shown here is derived from an EMBL/GenBank/DDBJ whole genome shotgun (WGS) entry which is preliminary data.</text>
</comment>
<sequence>LRCSAFKAAFVELEAKSPCGAEACGRKQKEQSLQAYAASAADAKRQGAQIVLYPEYGITGESTGPTESWVSGGYTETWAESAVGSTPCDSPSSYEQ</sequence>
<dbReference type="Proteomes" id="UP000626109">
    <property type="component" value="Unassembled WGS sequence"/>
</dbReference>
<dbReference type="Gene3D" id="3.60.110.10">
    <property type="entry name" value="Carbon-nitrogen hydrolase"/>
    <property type="match status" value="1"/>
</dbReference>
<accession>A0A813KB23</accession>
<evidence type="ECO:0000313" key="2">
    <source>
        <dbReference type="Proteomes" id="UP000626109"/>
    </source>
</evidence>
<proteinExistence type="predicted"/>
<reference evidence="1" key="1">
    <citation type="submission" date="2021-02" db="EMBL/GenBank/DDBJ databases">
        <authorList>
            <person name="Dougan E. K."/>
            <person name="Rhodes N."/>
            <person name="Thang M."/>
            <person name="Chan C."/>
        </authorList>
    </citation>
    <scope>NUCLEOTIDE SEQUENCE</scope>
</reference>